<dbReference type="EMBL" id="CP081150">
    <property type="protein sequence ID" value="QZA76786.1"/>
    <property type="molecule type" value="Genomic_DNA"/>
</dbReference>
<evidence type="ECO:0000256" key="1">
    <source>
        <dbReference type="SAM" id="Phobius"/>
    </source>
</evidence>
<dbReference type="Proteomes" id="UP000825679">
    <property type="component" value="Chromosome"/>
</dbReference>
<feature type="domain" description="FimV N-terminal" evidence="3">
    <location>
        <begin position="23"/>
        <end position="125"/>
    </location>
</feature>
<name>A0ABX8Z2I0_9NEIS</name>
<feature type="transmembrane region" description="Helical" evidence="1">
    <location>
        <begin position="339"/>
        <end position="360"/>
    </location>
</feature>
<reference evidence="4 5" key="1">
    <citation type="submission" date="2021-08" db="EMBL/GenBank/DDBJ databases">
        <title>complete genome sequencing of Deefgea sp. D25.</title>
        <authorList>
            <person name="Bae J.-W."/>
            <person name="Gim D.-H."/>
        </authorList>
    </citation>
    <scope>NUCLEOTIDE SEQUENCE [LARGE SCALE GENOMIC DNA]</scope>
    <source>
        <strain evidence="4 5">D25</strain>
    </source>
</reference>
<feature type="chain" id="PRO_5047113659" description="FimV N-terminal domain-containing protein" evidence="2">
    <location>
        <begin position="22"/>
        <end position="699"/>
    </location>
</feature>
<keyword evidence="1" id="KW-1133">Transmembrane helix</keyword>
<keyword evidence="2" id="KW-0732">Signal</keyword>
<evidence type="ECO:0000259" key="3">
    <source>
        <dbReference type="Pfam" id="PF25800"/>
    </source>
</evidence>
<evidence type="ECO:0000313" key="5">
    <source>
        <dbReference type="Proteomes" id="UP000825679"/>
    </source>
</evidence>
<proteinExistence type="predicted"/>
<dbReference type="RefSeq" id="WP_221005188.1">
    <property type="nucleotide sequence ID" value="NZ_CP081150.1"/>
</dbReference>
<organism evidence="4 5">
    <name type="scientific">Deefgea tanakiae</name>
    <dbReference type="NCBI Taxonomy" id="2865840"/>
    <lineage>
        <taxon>Bacteria</taxon>
        <taxon>Pseudomonadati</taxon>
        <taxon>Pseudomonadota</taxon>
        <taxon>Betaproteobacteria</taxon>
        <taxon>Neisseriales</taxon>
        <taxon>Chitinibacteraceae</taxon>
        <taxon>Deefgea</taxon>
    </lineage>
</organism>
<keyword evidence="1" id="KW-0472">Membrane</keyword>
<accession>A0ABX8Z2I0</accession>
<dbReference type="Pfam" id="PF25800">
    <property type="entry name" value="FimV_N"/>
    <property type="match status" value="1"/>
</dbReference>
<keyword evidence="1" id="KW-0812">Transmembrane</keyword>
<sequence>MFNSRLLAVTVMSLLIAHSNAAMLGEIRVNSALGEKFDASIPVASTNDEDINSNCFRLVSPHDNAEINSLRRAKLIFQQDGDGGRLLVHGLDPLQEPVVNVSVRVKCPGEEDRVFQRDYRVLLDPREYKVAQRKQTEVVASSKQSRRSLPRLGTAWLTEDGDSVASIARRYYPNDDKLRAKFIDAIYDLNPDLPQGTSVRLGGDWRLQLPSPISSPAIVSQPVRVEPMTQQEVLPRLTLDSVPSAAEVPVANSVEKSGDFRLRLSLPSLDLNQKNTLSPEETLRLRERLLSLETDEQASQMLQLKYQITQLEKQLNSFKTNSADSSPSNVESKEQSNSYFSMSLLYLIAFIIAVVAILLWRRHVFQRQAQEEPYSMLGISTMHVNPYGATPAPRTPTNFNSQFMPRTGGFDDDEIGIPVRNIDDQEWHNEDVDVFSPNSVAEEAQLLIDHGLTKQAINLLMHEVAERPTALALWMKLFDVFQQNNMVELFQERAVAFRLQFSSEALWQQVQGLGLQIDPTNPLYQSLDVMPDFGKQENHNKIEISNSNLAAELYNDAGFKLPDDATGSNGLDVSDGFTFEIDFKPLEDKASSIKESEDAFFASIPEEFEINEEAAPVDALRKPVNVPIEETKGVPKSIAENGDFISDDEVLQNIANLISNGQRREAFDHLEILLYKGTMPQRLTASKWLDKLLSKYGKL</sequence>
<keyword evidence="5" id="KW-1185">Reference proteome</keyword>
<evidence type="ECO:0000313" key="4">
    <source>
        <dbReference type="EMBL" id="QZA76786.1"/>
    </source>
</evidence>
<gene>
    <name evidence="4" type="ORF">K4H28_10695</name>
</gene>
<dbReference type="InterPro" id="IPR057840">
    <property type="entry name" value="FimV_N"/>
</dbReference>
<evidence type="ECO:0000256" key="2">
    <source>
        <dbReference type="SAM" id="SignalP"/>
    </source>
</evidence>
<protein>
    <recommendedName>
        <fullName evidence="3">FimV N-terminal domain-containing protein</fullName>
    </recommendedName>
</protein>
<feature type="signal peptide" evidence="2">
    <location>
        <begin position="1"/>
        <end position="21"/>
    </location>
</feature>